<gene>
    <name evidence="1" type="ORF">D5086_032573</name>
</gene>
<dbReference type="EMBL" id="RCHU02000018">
    <property type="protein sequence ID" value="KAL3567158.1"/>
    <property type="molecule type" value="Genomic_DNA"/>
</dbReference>
<dbReference type="Proteomes" id="UP000309997">
    <property type="component" value="Unassembled WGS sequence"/>
</dbReference>
<evidence type="ECO:0000313" key="2">
    <source>
        <dbReference type="Proteomes" id="UP000309997"/>
    </source>
</evidence>
<keyword evidence="2" id="KW-1185">Reference proteome</keyword>
<proteinExistence type="predicted"/>
<evidence type="ECO:0000313" key="1">
    <source>
        <dbReference type="EMBL" id="KAL3567158.1"/>
    </source>
</evidence>
<comment type="caution">
    <text evidence="1">The sequence shown here is derived from an EMBL/GenBank/DDBJ whole genome shotgun (WGS) entry which is preliminary data.</text>
</comment>
<protein>
    <submittedName>
        <fullName evidence="1">Uncharacterized protein</fullName>
    </submittedName>
</protein>
<name>A0ACC4ALR8_POPAL</name>
<accession>A0ACC4ALR8</accession>
<sequence>MKSHDCHVFMQTLIPLAFRDLLSKGIWDALTEISHFFRDICSSKMNVEHIERLQTNIIETLCKLQMIFPPSFFDSMEHLPIHLPFEEKAGGPVQYRWMYPFERYLFNLKKKVKNKAHVEASISEAYIVDEISTFISYYFEPHMRTRINRVPRHDDGGEVPSSGNLSIFSNTGRPIPKNVVRGRYLSEIEFKQAHNYVLFNCDELRPFIQQHRQYLLSNNSQLTESQIFQLQDEQFATWFRTHVYQMGRSAPKSLSSLSLGPERKVKCYNGYFVNGYVFHTEEYGQGRKTYNCGVCVKGSTSSQLEVDYYGRLEEVVELQYHSEQNKVIFIQMLLQCQQVYYTYTPSFRKDQSRVDWLSVLKMKPRGRVEVVQDENEDTSVRDEVFQVRELVEPYRVAPSIELEENSNFRVLDDSLVDIDGEELNVVLSSSGQANVDEEDDIHIKDCDEDDDNSIDEEEEENSD</sequence>
<reference evidence="1 2" key="1">
    <citation type="journal article" date="2024" name="Plant Biotechnol. J.">
        <title>Genome and CRISPR/Cas9 system of a widespread forest tree (Populus alba) in the world.</title>
        <authorList>
            <person name="Liu Y.J."/>
            <person name="Jiang P.F."/>
            <person name="Han X.M."/>
            <person name="Li X.Y."/>
            <person name="Wang H.M."/>
            <person name="Wang Y.J."/>
            <person name="Wang X.X."/>
            <person name="Zeng Q.Y."/>
        </authorList>
    </citation>
    <scope>NUCLEOTIDE SEQUENCE [LARGE SCALE GENOMIC DNA]</scope>
    <source>
        <strain evidence="2">cv. PAL-ZL1</strain>
    </source>
</reference>
<organism evidence="1 2">
    <name type="scientific">Populus alba</name>
    <name type="common">White poplar</name>
    <dbReference type="NCBI Taxonomy" id="43335"/>
    <lineage>
        <taxon>Eukaryota</taxon>
        <taxon>Viridiplantae</taxon>
        <taxon>Streptophyta</taxon>
        <taxon>Embryophyta</taxon>
        <taxon>Tracheophyta</taxon>
        <taxon>Spermatophyta</taxon>
        <taxon>Magnoliopsida</taxon>
        <taxon>eudicotyledons</taxon>
        <taxon>Gunneridae</taxon>
        <taxon>Pentapetalae</taxon>
        <taxon>rosids</taxon>
        <taxon>fabids</taxon>
        <taxon>Malpighiales</taxon>
        <taxon>Salicaceae</taxon>
        <taxon>Saliceae</taxon>
        <taxon>Populus</taxon>
    </lineage>
</organism>